<reference evidence="9" key="2">
    <citation type="journal article" date="2008" name="Genome Biol.">
        <title>Improved genome assembly and evidence-based global gene model set for the chordate Ciona intestinalis: new insight into intron and operon populations.</title>
        <authorList>
            <person name="Satou Y."/>
            <person name="Mineta K."/>
            <person name="Ogasawara M."/>
            <person name="Sasakura Y."/>
            <person name="Shoguchi E."/>
            <person name="Ueno K."/>
            <person name="Yamada L."/>
            <person name="Matsumoto J."/>
            <person name="Wasserscheid J."/>
            <person name="Dewar K."/>
            <person name="Wiley G.B."/>
            <person name="Macmil S.L."/>
            <person name="Roe B.A."/>
            <person name="Zeller R.W."/>
            <person name="Hastings K.E."/>
            <person name="Lemaire P."/>
            <person name="Lindquist E."/>
            <person name="Endo T."/>
            <person name="Hotta K."/>
            <person name="Inaba K."/>
        </authorList>
    </citation>
    <scope>NUCLEOTIDE SEQUENCE [LARGE SCALE GENOMIC DNA]</scope>
    <source>
        <strain evidence="9">wild type</strain>
    </source>
</reference>
<dbReference type="PANTHER" id="PTHR21443">
    <property type="entry name" value="CONSERVED OLIGOMERIC GOLGI COMPLEX COMPONENT 7"/>
    <property type="match status" value="1"/>
</dbReference>
<evidence type="ECO:0000256" key="7">
    <source>
        <dbReference type="ARBA" id="ARBA00023136"/>
    </source>
</evidence>
<dbReference type="OMA" id="LKYYHNC"/>
<comment type="similarity">
    <text evidence="2">Belongs to the COG7 family.</text>
</comment>
<keyword evidence="4" id="KW-0813">Transport</keyword>
<dbReference type="AlphaFoldDB" id="F6PZT9"/>
<proteinExistence type="inferred from homology"/>
<dbReference type="Ensembl" id="ENSCINT00000024081.2">
    <property type="protein sequence ID" value="ENSCINP00000023835.2"/>
    <property type="gene ID" value="ENSCING00000005159.3"/>
</dbReference>
<name>F6PZT9_CIOIN</name>
<reference evidence="9" key="4">
    <citation type="submission" date="2025-09" db="UniProtKB">
        <authorList>
            <consortium name="Ensembl"/>
        </authorList>
    </citation>
    <scope>IDENTIFICATION</scope>
</reference>
<dbReference type="OrthoDB" id="245173at2759"/>
<dbReference type="GO" id="GO:0006890">
    <property type="term" value="P:retrograde vesicle-mediated transport, Golgi to endoplasmic reticulum"/>
    <property type="evidence" value="ECO:0000318"/>
    <property type="project" value="GO_Central"/>
</dbReference>
<reference evidence="9" key="3">
    <citation type="submission" date="2025-08" db="UniProtKB">
        <authorList>
            <consortium name="Ensembl"/>
        </authorList>
    </citation>
    <scope>IDENTIFICATION</scope>
</reference>
<dbReference type="PANTHER" id="PTHR21443:SF0">
    <property type="entry name" value="CONSERVED OLIGOMERIC GOLGI COMPLEX SUBUNIT 7"/>
    <property type="match status" value="1"/>
</dbReference>
<organism evidence="9 10">
    <name type="scientific">Ciona intestinalis</name>
    <name type="common">Transparent sea squirt</name>
    <name type="synonym">Ascidia intestinalis</name>
    <dbReference type="NCBI Taxonomy" id="7719"/>
    <lineage>
        <taxon>Eukaryota</taxon>
        <taxon>Metazoa</taxon>
        <taxon>Chordata</taxon>
        <taxon>Tunicata</taxon>
        <taxon>Ascidiacea</taxon>
        <taxon>Phlebobranchia</taxon>
        <taxon>Cionidae</taxon>
        <taxon>Ciona</taxon>
    </lineage>
</organism>
<dbReference type="KEGG" id="cin:100185334"/>
<gene>
    <name evidence="9" type="primary">LOC100185334</name>
</gene>
<dbReference type="GO" id="GO:0017119">
    <property type="term" value="C:Golgi transport complex"/>
    <property type="evidence" value="ECO:0000318"/>
    <property type="project" value="GO_Central"/>
</dbReference>
<evidence type="ECO:0000256" key="6">
    <source>
        <dbReference type="ARBA" id="ARBA00023034"/>
    </source>
</evidence>
<dbReference type="GO" id="GO:0006886">
    <property type="term" value="P:intracellular protein transport"/>
    <property type="evidence" value="ECO:0007669"/>
    <property type="project" value="InterPro"/>
</dbReference>
<evidence type="ECO:0000313" key="10">
    <source>
        <dbReference type="Proteomes" id="UP000008144"/>
    </source>
</evidence>
<accession>A0A1W2WFQ5</accession>
<evidence type="ECO:0000256" key="2">
    <source>
        <dbReference type="ARBA" id="ARBA00005831"/>
    </source>
</evidence>
<keyword evidence="5" id="KW-0653">Protein transport</keyword>
<dbReference type="GeneID" id="100185334"/>
<evidence type="ECO:0000256" key="1">
    <source>
        <dbReference type="ARBA" id="ARBA00004395"/>
    </source>
</evidence>
<dbReference type="HOGENOM" id="CLU_006044_2_0_1"/>
<keyword evidence="7" id="KW-0472">Membrane</keyword>
<evidence type="ECO:0000256" key="3">
    <source>
        <dbReference type="ARBA" id="ARBA00020984"/>
    </source>
</evidence>
<dbReference type="RefSeq" id="XP_002128341.1">
    <property type="nucleotide sequence ID" value="XM_002128305.4"/>
</dbReference>
<sequence length="765" mass="86332">MDFSKFSDDNFDVKEWVNGVFRSQKDEQQKEAYTATLVTKLQRYIQEVNRSLEEISQQAVGNLPRVLRDVETLKKEATFLWQQMQQVKEEIRSVEQRTSHSMEVLVKIDSVRSRVEQASAALKEADNWSSLASAIEDIFRSGDIEAVAAQLQSMQASLVVLRNSPDYDDKVLHLEALKNRLETAVSPSVVATFMNHNTAEANKYHTIFRNLDRLAEFRNYYLKCHRARVNGKWQEIVSGENGDSKPVTETTDFALLGEFYELLLSVWHTEVKWCSAVFGKMESILIIGQLLLEVTLSVEYGPNTMISNSVAGTSVEKLDMLQRMYTTTNTFTQDLKQALYRDGGVSAFDDSMLSKLSDAFWHPYITHFMRYGEMETEALLTGLADVRMDSRDLIDLTQLLDSSVKKLFDGAQASVNRCDKLTGFLGVAGLIDAIEKYIPEYCDRFARQLRTIATSCGINKSMKSDSDVTEDEDWTVFQNCSRLISTCGKLLLRFSSFHQTFFSSLLLVEITDKSAPWNRYNYLKCGDPEIFSAFRGLVASANDDSTIQFFPNAKRRIQDLNQQAQNLAFNVAFAHVKRQLSSLPFIQEDHEDVNDAIISQSEMPMFSVSPSERATHIGQYLMTLPQHLEPFALLDTGNDDRALEVALRNGKLPFPAVAVEGGAEEEDLENMADMWLGSIVRATEHTYVEAVSQIPTLSPGSARQLVADFDYMANVVDSLGLSTSNEVLQLRELLNAQNSEDFKKATIKAPHRLSSVVSSMRKMSM</sequence>
<keyword evidence="6" id="KW-0333">Golgi apparatus</keyword>
<keyword evidence="10" id="KW-1185">Reference proteome</keyword>
<dbReference type="InParanoid" id="F6PZT9"/>
<dbReference type="FunCoup" id="F6PZT9">
    <property type="interactions" value="24"/>
</dbReference>
<dbReference type="GO" id="GO:0007030">
    <property type="term" value="P:Golgi organization"/>
    <property type="evidence" value="ECO:0000318"/>
    <property type="project" value="GO_Central"/>
</dbReference>
<dbReference type="GO" id="GO:0000139">
    <property type="term" value="C:Golgi membrane"/>
    <property type="evidence" value="ECO:0007669"/>
    <property type="project" value="UniProtKB-SubCell"/>
</dbReference>
<comment type="subcellular location">
    <subcellularLocation>
        <location evidence="1">Golgi apparatus membrane</location>
        <topology evidence="1">Peripheral membrane protein</topology>
    </subcellularLocation>
</comment>
<protein>
    <recommendedName>
        <fullName evidence="3">Conserved oligomeric Golgi complex subunit 7</fullName>
    </recommendedName>
    <alternativeName>
        <fullName evidence="8">Component of oligomeric Golgi complex 7</fullName>
    </alternativeName>
</protein>
<evidence type="ECO:0000256" key="5">
    <source>
        <dbReference type="ARBA" id="ARBA00022927"/>
    </source>
</evidence>
<dbReference type="Proteomes" id="UP000008144">
    <property type="component" value="Chromosome 1"/>
</dbReference>
<evidence type="ECO:0000313" key="9">
    <source>
        <dbReference type="Ensembl" id="ENSCINP00000023835.2"/>
    </source>
</evidence>
<evidence type="ECO:0000256" key="8">
    <source>
        <dbReference type="ARBA" id="ARBA00031345"/>
    </source>
</evidence>
<reference evidence="10" key="1">
    <citation type="journal article" date="2002" name="Science">
        <title>The draft genome of Ciona intestinalis: insights into chordate and vertebrate origins.</title>
        <authorList>
            <person name="Dehal P."/>
            <person name="Satou Y."/>
            <person name="Campbell R.K."/>
            <person name="Chapman J."/>
            <person name="Degnan B."/>
            <person name="De Tomaso A."/>
            <person name="Davidson B."/>
            <person name="Di Gregorio A."/>
            <person name="Gelpke M."/>
            <person name="Goodstein D.M."/>
            <person name="Harafuji N."/>
            <person name="Hastings K.E."/>
            <person name="Ho I."/>
            <person name="Hotta K."/>
            <person name="Huang W."/>
            <person name="Kawashima T."/>
            <person name="Lemaire P."/>
            <person name="Martinez D."/>
            <person name="Meinertzhagen I.A."/>
            <person name="Necula S."/>
            <person name="Nonaka M."/>
            <person name="Putnam N."/>
            <person name="Rash S."/>
            <person name="Saiga H."/>
            <person name="Satake M."/>
            <person name="Terry A."/>
            <person name="Yamada L."/>
            <person name="Wang H.G."/>
            <person name="Awazu S."/>
            <person name="Azumi K."/>
            <person name="Boore J."/>
            <person name="Branno M."/>
            <person name="Chin-Bow S."/>
            <person name="DeSantis R."/>
            <person name="Doyle S."/>
            <person name="Francino P."/>
            <person name="Keys D.N."/>
            <person name="Haga S."/>
            <person name="Hayashi H."/>
            <person name="Hino K."/>
            <person name="Imai K.S."/>
            <person name="Inaba K."/>
            <person name="Kano S."/>
            <person name="Kobayashi K."/>
            <person name="Kobayashi M."/>
            <person name="Lee B.I."/>
            <person name="Makabe K.W."/>
            <person name="Manohar C."/>
            <person name="Matassi G."/>
            <person name="Medina M."/>
            <person name="Mochizuki Y."/>
            <person name="Mount S."/>
            <person name="Morishita T."/>
            <person name="Miura S."/>
            <person name="Nakayama A."/>
            <person name="Nishizaka S."/>
            <person name="Nomoto H."/>
            <person name="Ohta F."/>
            <person name="Oishi K."/>
            <person name="Rigoutsos I."/>
            <person name="Sano M."/>
            <person name="Sasaki A."/>
            <person name="Sasakura Y."/>
            <person name="Shoguchi E."/>
            <person name="Shin-i T."/>
            <person name="Spagnuolo A."/>
            <person name="Stainier D."/>
            <person name="Suzuki M.M."/>
            <person name="Tassy O."/>
            <person name="Takatori N."/>
            <person name="Tokuoka M."/>
            <person name="Yagi K."/>
            <person name="Yoshizaki F."/>
            <person name="Wada S."/>
            <person name="Zhang C."/>
            <person name="Hyatt P.D."/>
            <person name="Larimer F."/>
            <person name="Detter C."/>
            <person name="Doggett N."/>
            <person name="Glavina T."/>
            <person name="Hawkins T."/>
            <person name="Richardson P."/>
            <person name="Lucas S."/>
            <person name="Kohara Y."/>
            <person name="Levine M."/>
            <person name="Satoh N."/>
            <person name="Rokhsar D.S."/>
        </authorList>
    </citation>
    <scope>NUCLEOTIDE SEQUENCE [LARGE SCALE GENOMIC DNA]</scope>
</reference>
<dbReference type="Pfam" id="PF10191">
    <property type="entry name" value="COG7"/>
    <property type="match status" value="1"/>
</dbReference>
<dbReference type="EMBL" id="EAAA01000227">
    <property type="status" value="NOT_ANNOTATED_CDS"/>
    <property type="molecule type" value="Genomic_DNA"/>
</dbReference>
<dbReference type="InterPro" id="IPR019335">
    <property type="entry name" value="COG7"/>
</dbReference>
<evidence type="ECO:0000256" key="4">
    <source>
        <dbReference type="ARBA" id="ARBA00022448"/>
    </source>
</evidence>
<dbReference type="STRING" id="7719.ENSCINP00000023835"/>
<accession>F6PZT9</accession>
<dbReference type="GeneTree" id="ENSGT00390000001260"/>